<proteinExistence type="predicted"/>
<accession>W0F4F0</accession>
<dbReference type="eggNOG" id="COG1470">
    <property type="taxonomic scope" value="Bacteria"/>
</dbReference>
<dbReference type="InterPro" id="IPR018905">
    <property type="entry name" value="A-galactase_NEW3"/>
</dbReference>
<gene>
    <name evidence="4" type="ORF">NIASO_16630</name>
</gene>
<dbReference type="Proteomes" id="UP000003586">
    <property type="component" value="Chromosome"/>
</dbReference>
<dbReference type="Pfam" id="PF10633">
    <property type="entry name" value="NPCBM_assoc"/>
    <property type="match status" value="1"/>
</dbReference>
<evidence type="ECO:0000313" key="5">
    <source>
        <dbReference type="Proteomes" id="UP000003586"/>
    </source>
</evidence>
<dbReference type="STRING" id="929713.NIASO_16630"/>
<name>W0F4F0_9BACT</name>
<evidence type="ECO:0000313" key="4">
    <source>
        <dbReference type="EMBL" id="AHF16339.1"/>
    </source>
</evidence>
<dbReference type="HOGENOM" id="CLU_051163_0_0_10"/>
<feature type="domain" description="Alpha-galactosidase NEW3" evidence="3">
    <location>
        <begin position="166"/>
        <end position="240"/>
    </location>
</feature>
<keyword evidence="1" id="KW-1133">Transmembrane helix</keyword>
<keyword evidence="5" id="KW-1185">Reference proteome</keyword>
<dbReference type="InterPro" id="IPR013783">
    <property type="entry name" value="Ig-like_fold"/>
</dbReference>
<keyword evidence="1" id="KW-0472">Membrane</keyword>
<evidence type="ECO:0000256" key="1">
    <source>
        <dbReference type="SAM" id="Phobius"/>
    </source>
</evidence>
<feature type="signal peptide" evidence="2">
    <location>
        <begin position="1"/>
        <end position="32"/>
    </location>
</feature>
<keyword evidence="1" id="KW-0812">Transmembrane</keyword>
<reference evidence="4 5" key="1">
    <citation type="submission" date="2013-12" db="EMBL/GenBank/DDBJ databases">
        <authorList>
            <consortium name="DOE Joint Genome Institute"/>
            <person name="Eisen J."/>
            <person name="Huntemann M."/>
            <person name="Han J."/>
            <person name="Chen A."/>
            <person name="Kyrpides N."/>
            <person name="Mavromatis K."/>
            <person name="Markowitz V."/>
            <person name="Palaniappan K."/>
            <person name="Ivanova N."/>
            <person name="Schaumberg A."/>
            <person name="Pati A."/>
            <person name="Liolios K."/>
            <person name="Nordberg H.P."/>
            <person name="Cantor M.N."/>
            <person name="Hua S.X."/>
            <person name="Woyke T."/>
        </authorList>
    </citation>
    <scope>NUCLEOTIDE SEQUENCE [LARGE SCALE GENOMIC DNA]</scope>
    <source>
        <strain evidence="5">DSM 19437</strain>
    </source>
</reference>
<dbReference type="PANTHER" id="PTHR39198:SF1">
    <property type="entry name" value="ALPHA-GALACTOSIDASE NEW3 DOMAIN-CONTAINING PROTEIN"/>
    <property type="match status" value="1"/>
</dbReference>
<evidence type="ECO:0000256" key="2">
    <source>
        <dbReference type="SAM" id="SignalP"/>
    </source>
</evidence>
<dbReference type="KEGG" id="nso:NIASO_16630"/>
<dbReference type="Gene3D" id="2.60.40.10">
    <property type="entry name" value="Immunoglobulins"/>
    <property type="match status" value="1"/>
</dbReference>
<dbReference type="RefSeq" id="WP_008587348.1">
    <property type="nucleotide sequence ID" value="NZ_CP007035.1"/>
</dbReference>
<dbReference type="PANTHER" id="PTHR39198">
    <property type="entry name" value="HYPOTHETICAL MEMBRANE PROTEIN, CONSERVED"/>
    <property type="match status" value="1"/>
</dbReference>
<protein>
    <submittedName>
        <fullName evidence="4">Membrane protein</fullName>
    </submittedName>
</protein>
<feature type="transmembrane region" description="Helical" evidence="1">
    <location>
        <begin position="259"/>
        <end position="279"/>
    </location>
</feature>
<sequence length="285" mass="30928">MSVSKRCRVVQSLCRVAGSFLFMLFFSFCASAQKPLLSKSPGSSFTARLMSIEAAVNETFRYNAALHNGTAQAHIYEFVPVLPIGWSIAFKIEGNEVASFTLDSGKTEDVSIEVAPVFNAKPGKYSIPVTAISGNDSLKLNLEAVVKGAYAAELTTPTGRLSDEVTEGSTKEIHLVVKNKGTIPLEKLELSAQTPSQWDATFQPSKIERLEPGATQDVTVSLKVPDKTIAGDYVTTFNLKNTNTKAAATFRMTVTTSLLSGWIGLLVILAALGMIYYLVRKYGRR</sequence>
<organism evidence="4 5">
    <name type="scientific">Niabella soli DSM 19437</name>
    <dbReference type="NCBI Taxonomy" id="929713"/>
    <lineage>
        <taxon>Bacteria</taxon>
        <taxon>Pseudomonadati</taxon>
        <taxon>Bacteroidota</taxon>
        <taxon>Chitinophagia</taxon>
        <taxon>Chitinophagales</taxon>
        <taxon>Chitinophagaceae</taxon>
        <taxon>Niabella</taxon>
    </lineage>
</organism>
<dbReference type="AlphaFoldDB" id="W0F4F0"/>
<evidence type="ECO:0000259" key="3">
    <source>
        <dbReference type="Pfam" id="PF10633"/>
    </source>
</evidence>
<feature type="chain" id="PRO_5004788515" evidence="2">
    <location>
        <begin position="33"/>
        <end position="285"/>
    </location>
</feature>
<dbReference type="EMBL" id="CP007035">
    <property type="protein sequence ID" value="AHF16339.1"/>
    <property type="molecule type" value="Genomic_DNA"/>
</dbReference>
<keyword evidence="2" id="KW-0732">Signal</keyword>